<dbReference type="SUPFAM" id="SSF55729">
    <property type="entry name" value="Acyl-CoA N-acyltransferases (Nat)"/>
    <property type="match status" value="1"/>
</dbReference>
<dbReference type="InterPro" id="IPR000182">
    <property type="entry name" value="GNAT_dom"/>
</dbReference>
<protein>
    <submittedName>
        <fullName evidence="2">N-acetyltransferase</fullName>
    </submittedName>
</protein>
<evidence type="ECO:0000313" key="3">
    <source>
        <dbReference type="Proteomes" id="UP000186268"/>
    </source>
</evidence>
<dbReference type="PROSITE" id="PS51186">
    <property type="entry name" value="GNAT"/>
    <property type="match status" value="1"/>
</dbReference>
<evidence type="ECO:0000313" key="2">
    <source>
        <dbReference type="EMBL" id="OKP04193.1"/>
    </source>
</evidence>
<dbReference type="EMBL" id="MKGQ01000006">
    <property type="protein sequence ID" value="OKP04193.1"/>
    <property type="molecule type" value="Genomic_DNA"/>
</dbReference>
<gene>
    <name evidence="2" type="ORF">Xedl_01333</name>
</gene>
<organism evidence="2 3">
    <name type="scientific">Xenorhabdus eapokensis</name>
    <dbReference type="NCBI Taxonomy" id="1873482"/>
    <lineage>
        <taxon>Bacteria</taxon>
        <taxon>Pseudomonadati</taxon>
        <taxon>Pseudomonadota</taxon>
        <taxon>Gammaproteobacteria</taxon>
        <taxon>Enterobacterales</taxon>
        <taxon>Morganellaceae</taxon>
        <taxon>Xenorhabdus</taxon>
    </lineage>
</organism>
<keyword evidence="2" id="KW-0808">Transferase</keyword>
<dbReference type="Pfam" id="PF13673">
    <property type="entry name" value="Acetyltransf_10"/>
    <property type="match status" value="1"/>
</dbReference>
<name>A0A1Q5TVG9_9GAMM</name>
<reference evidence="2 3" key="1">
    <citation type="submission" date="2016-09" db="EMBL/GenBank/DDBJ databases">
        <title>Xenorhabdus thuongxuanensis sp. nov. and Xenorhabdus eapokensis sp. nov., isolated from Steinernema species.</title>
        <authorList>
            <person name="Kaempfer P."/>
            <person name="Tobias N.J."/>
            <person name="Phan Ke L."/>
            <person name="Bode H.B."/>
            <person name="Glaeser S.P."/>
        </authorList>
    </citation>
    <scope>NUCLEOTIDE SEQUENCE [LARGE SCALE GENOMIC DNA]</scope>
    <source>
        <strain evidence="2 3">DL20</strain>
    </source>
</reference>
<dbReference type="Gene3D" id="3.40.630.30">
    <property type="match status" value="1"/>
</dbReference>
<dbReference type="AlphaFoldDB" id="A0A1Q5TVG9"/>
<feature type="domain" description="N-acetyltransferase" evidence="1">
    <location>
        <begin position="56"/>
        <end position="191"/>
    </location>
</feature>
<sequence length="209" mass="24326">MKTRELFHNIFSRIHIRESPKERYSRLFQTIIQEVNKNEMFLALAQIKGNTCDWYSTLNSSSYQDIERYNTFISVSHEIENIYQDPHQINSVKHHRYFICRVQGIPIGVMTFVTGGSSFYNEGTDKIGFMLTHPGNHGCGSLLVEKVVELSKDGEIWVSAKPNAVPFYQNLGFEQYGFPDADTTSMRLIPSESEKWIFVGNYYRLRKYL</sequence>
<comment type="caution">
    <text evidence="2">The sequence shown here is derived from an EMBL/GenBank/DDBJ whole genome shotgun (WGS) entry which is preliminary data.</text>
</comment>
<keyword evidence="3" id="KW-1185">Reference proteome</keyword>
<evidence type="ECO:0000259" key="1">
    <source>
        <dbReference type="PROSITE" id="PS51186"/>
    </source>
</evidence>
<proteinExistence type="predicted"/>
<dbReference type="GO" id="GO:0016747">
    <property type="term" value="F:acyltransferase activity, transferring groups other than amino-acyl groups"/>
    <property type="evidence" value="ECO:0007669"/>
    <property type="project" value="InterPro"/>
</dbReference>
<dbReference type="InterPro" id="IPR016181">
    <property type="entry name" value="Acyl_CoA_acyltransferase"/>
</dbReference>
<accession>A0A1Q5TVG9</accession>
<dbReference type="Proteomes" id="UP000186268">
    <property type="component" value="Unassembled WGS sequence"/>
</dbReference>